<dbReference type="PANTHER" id="PTHR43357">
    <property type="entry name" value="INNER MEMBRANE ABC TRANSPORTER PERMEASE PROTEIN YDCV"/>
    <property type="match status" value="1"/>
</dbReference>
<dbReference type="GO" id="GO:0005886">
    <property type="term" value="C:plasma membrane"/>
    <property type="evidence" value="ECO:0007669"/>
    <property type="project" value="UniProtKB-SubCell"/>
</dbReference>
<keyword evidence="7 8" id="KW-0472">Membrane</keyword>
<dbReference type="SUPFAM" id="SSF161098">
    <property type="entry name" value="MetI-like"/>
    <property type="match status" value="1"/>
</dbReference>
<proteinExistence type="predicted"/>
<evidence type="ECO:0000256" key="2">
    <source>
        <dbReference type="ARBA" id="ARBA00022448"/>
    </source>
</evidence>
<name>A0A0F8YJY3_9ZZZZ</name>
<dbReference type="Gene3D" id="1.10.3720.10">
    <property type="entry name" value="MetI-like"/>
    <property type="match status" value="1"/>
</dbReference>
<keyword evidence="5 8" id="KW-0812">Transmembrane</keyword>
<dbReference type="EMBL" id="LAZR01052996">
    <property type="protein sequence ID" value="KKK81723.1"/>
    <property type="molecule type" value="Genomic_DNA"/>
</dbReference>
<dbReference type="PANTHER" id="PTHR43357:SF3">
    <property type="entry name" value="FE(3+)-TRANSPORT SYSTEM PERMEASE PROTEIN FBPB 2"/>
    <property type="match status" value="1"/>
</dbReference>
<evidence type="ECO:0000256" key="5">
    <source>
        <dbReference type="ARBA" id="ARBA00022692"/>
    </source>
</evidence>
<feature type="transmembrane region" description="Helical" evidence="8">
    <location>
        <begin position="20"/>
        <end position="41"/>
    </location>
</feature>
<evidence type="ECO:0000256" key="8">
    <source>
        <dbReference type="SAM" id="Phobius"/>
    </source>
</evidence>
<keyword evidence="6 8" id="KW-1133">Transmembrane helix</keyword>
<organism evidence="9">
    <name type="scientific">marine sediment metagenome</name>
    <dbReference type="NCBI Taxonomy" id="412755"/>
    <lineage>
        <taxon>unclassified sequences</taxon>
        <taxon>metagenomes</taxon>
        <taxon>ecological metagenomes</taxon>
    </lineage>
</organism>
<protein>
    <recommendedName>
        <fullName evidence="10">ABC transmembrane type-1 domain-containing protein</fullName>
    </recommendedName>
</protein>
<gene>
    <name evidence="9" type="ORF">LCGC14_2810570</name>
</gene>
<keyword evidence="3" id="KW-1003">Cell membrane</keyword>
<dbReference type="InterPro" id="IPR035906">
    <property type="entry name" value="MetI-like_sf"/>
</dbReference>
<evidence type="ECO:0000256" key="6">
    <source>
        <dbReference type="ARBA" id="ARBA00022989"/>
    </source>
</evidence>
<comment type="caution">
    <text evidence="9">The sequence shown here is derived from an EMBL/GenBank/DDBJ whole genome shotgun (WGS) entry which is preliminary data.</text>
</comment>
<evidence type="ECO:0000256" key="1">
    <source>
        <dbReference type="ARBA" id="ARBA00004429"/>
    </source>
</evidence>
<accession>A0A0F8YJY3</accession>
<evidence type="ECO:0000256" key="3">
    <source>
        <dbReference type="ARBA" id="ARBA00022475"/>
    </source>
</evidence>
<dbReference type="AlphaFoldDB" id="A0A0F8YJY3"/>
<evidence type="ECO:0000313" key="9">
    <source>
        <dbReference type="EMBL" id="KKK81723.1"/>
    </source>
</evidence>
<evidence type="ECO:0000256" key="7">
    <source>
        <dbReference type="ARBA" id="ARBA00023136"/>
    </source>
</evidence>
<keyword evidence="2" id="KW-0813">Transport</keyword>
<keyword evidence="4" id="KW-0997">Cell inner membrane</keyword>
<evidence type="ECO:0008006" key="10">
    <source>
        <dbReference type="Google" id="ProtNLM"/>
    </source>
</evidence>
<feature type="transmembrane region" description="Helical" evidence="8">
    <location>
        <begin position="62"/>
        <end position="88"/>
    </location>
</feature>
<comment type="subcellular location">
    <subcellularLocation>
        <location evidence="1">Cell inner membrane</location>
        <topology evidence="1">Multi-pass membrane protein</topology>
    </subcellularLocation>
</comment>
<reference evidence="9" key="1">
    <citation type="journal article" date="2015" name="Nature">
        <title>Complex archaea that bridge the gap between prokaryotes and eukaryotes.</title>
        <authorList>
            <person name="Spang A."/>
            <person name="Saw J.H."/>
            <person name="Jorgensen S.L."/>
            <person name="Zaremba-Niedzwiedzka K."/>
            <person name="Martijn J."/>
            <person name="Lind A.E."/>
            <person name="van Eijk R."/>
            <person name="Schleper C."/>
            <person name="Guy L."/>
            <person name="Ettema T.J."/>
        </authorList>
    </citation>
    <scope>NUCLEOTIDE SEQUENCE</scope>
</reference>
<evidence type="ECO:0000256" key="4">
    <source>
        <dbReference type="ARBA" id="ARBA00022519"/>
    </source>
</evidence>
<sequence length="135" mass="14653">MSLLALAGVLRTLKTSLPPWWLIATALIPIALIALPLVYVITSATEAGWSGIRDELFRAYTLSLLTNTLVLAISVTLGASVIGIAVAWCVERTDLPGRRAWRPPAAFRENCTRIATPCPCQRAARATALWSLRAR</sequence>